<dbReference type="Proteomes" id="UP000613011">
    <property type="component" value="Unassembled WGS sequence"/>
</dbReference>
<dbReference type="SUPFAM" id="SSF55781">
    <property type="entry name" value="GAF domain-like"/>
    <property type="match status" value="1"/>
</dbReference>
<dbReference type="PANTHER" id="PTHR30136:SF24">
    <property type="entry name" value="HTH-TYPE TRANSCRIPTIONAL REPRESSOR ALLR"/>
    <property type="match status" value="1"/>
</dbReference>
<evidence type="ECO:0000256" key="1">
    <source>
        <dbReference type="ARBA" id="ARBA00023015"/>
    </source>
</evidence>
<organism evidence="6 7">
    <name type="scientific">Ramlibacter aurantiacus</name>
    <dbReference type="NCBI Taxonomy" id="2801330"/>
    <lineage>
        <taxon>Bacteria</taxon>
        <taxon>Pseudomonadati</taxon>
        <taxon>Pseudomonadota</taxon>
        <taxon>Betaproteobacteria</taxon>
        <taxon>Burkholderiales</taxon>
        <taxon>Comamonadaceae</taxon>
        <taxon>Ramlibacter</taxon>
    </lineage>
</organism>
<dbReference type="InterPro" id="IPR029016">
    <property type="entry name" value="GAF-like_dom_sf"/>
</dbReference>
<proteinExistence type="predicted"/>
<dbReference type="EMBL" id="JAEQNA010000005">
    <property type="protein sequence ID" value="MBL0421522.1"/>
    <property type="molecule type" value="Genomic_DNA"/>
</dbReference>
<gene>
    <name evidence="6" type="ORF">JI739_14280</name>
</gene>
<keyword evidence="1" id="KW-0805">Transcription regulation</keyword>
<dbReference type="GO" id="GO:0003700">
    <property type="term" value="F:DNA-binding transcription factor activity"/>
    <property type="evidence" value="ECO:0007669"/>
    <property type="project" value="TreeGrafter"/>
</dbReference>
<dbReference type="Gene3D" id="1.10.10.10">
    <property type="entry name" value="Winged helix-like DNA-binding domain superfamily/Winged helix DNA-binding domain"/>
    <property type="match status" value="1"/>
</dbReference>
<evidence type="ECO:0000313" key="6">
    <source>
        <dbReference type="EMBL" id="MBL0421522.1"/>
    </source>
</evidence>
<dbReference type="SMART" id="SM00346">
    <property type="entry name" value="HTH_ICLR"/>
    <property type="match status" value="1"/>
</dbReference>
<accession>A0A937D5P3</accession>
<dbReference type="RefSeq" id="WP_201684599.1">
    <property type="nucleotide sequence ID" value="NZ_JAEQNA010000005.1"/>
</dbReference>
<protein>
    <submittedName>
        <fullName evidence="6">IclR family transcriptional regulator</fullName>
    </submittedName>
</protein>
<dbReference type="GO" id="GO:0045892">
    <property type="term" value="P:negative regulation of DNA-templated transcription"/>
    <property type="evidence" value="ECO:0007669"/>
    <property type="project" value="TreeGrafter"/>
</dbReference>
<dbReference type="InterPro" id="IPR014757">
    <property type="entry name" value="Tscrpt_reg_IclR_C"/>
</dbReference>
<dbReference type="PROSITE" id="PS51078">
    <property type="entry name" value="ICLR_ED"/>
    <property type="match status" value="1"/>
</dbReference>
<evidence type="ECO:0000259" key="4">
    <source>
        <dbReference type="PROSITE" id="PS51077"/>
    </source>
</evidence>
<reference evidence="6" key="1">
    <citation type="submission" date="2021-01" db="EMBL/GenBank/DDBJ databases">
        <title>Ramlibacter sp. strain AW1 16S ribosomal RNA gene Genome sequencing and assembly.</title>
        <authorList>
            <person name="Kang M."/>
        </authorList>
    </citation>
    <scope>NUCLEOTIDE SEQUENCE</scope>
    <source>
        <strain evidence="6">AW1</strain>
    </source>
</reference>
<dbReference type="InterPro" id="IPR036388">
    <property type="entry name" value="WH-like_DNA-bd_sf"/>
</dbReference>
<feature type="domain" description="HTH iclR-type" evidence="4">
    <location>
        <begin position="15"/>
        <end position="76"/>
    </location>
</feature>
<comment type="caution">
    <text evidence="6">The sequence shown here is derived from an EMBL/GenBank/DDBJ whole genome shotgun (WGS) entry which is preliminary data.</text>
</comment>
<dbReference type="Pfam" id="PF01614">
    <property type="entry name" value="IclR_C"/>
    <property type="match status" value="1"/>
</dbReference>
<evidence type="ECO:0000259" key="5">
    <source>
        <dbReference type="PROSITE" id="PS51078"/>
    </source>
</evidence>
<dbReference type="InterPro" id="IPR005471">
    <property type="entry name" value="Tscrpt_reg_IclR_N"/>
</dbReference>
<keyword evidence="3" id="KW-0804">Transcription</keyword>
<keyword evidence="2" id="KW-0238">DNA-binding</keyword>
<feature type="domain" description="IclR-ED" evidence="5">
    <location>
        <begin position="77"/>
        <end position="258"/>
    </location>
</feature>
<evidence type="ECO:0000313" key="7">
    <source>
        <dbReference type="Proteomes" id="UP000613011"/>
    </source>
</evidence>
<dbReference type="InterPro" id="IPR050707">
    <property type="entry name" value="HTH_MetabolicPath_Reg"/>
</dbReference>
<dbReference type="Gene3D" id="3.30.450.40">
    <property type="match status" value="1"/>
</dbReference>
<dbReference type="Pfam" id="PF09339">
    <property type="entry name" value="HTH_IclR"/>
    <property type="match status" value="1"/>
</dbReference>
<evidence type="ECO:0000256" key="2">
    <source>
        <dbReference type="ARBA" id="ARBA00023125"/>
    </source>
</evidence>
<dbReference type="PROSITE" id="PS51077">
    <property type="entry name" value="HTH_ICLR"/>
    <property type="match status" value="1"/>
</dbReference>
<name>A0A937D5P3_9BURK</name>
<dbReference type="PANTHER" id="PTHR30136">
    <property type="entry name" value="HELIX-TURN-HELIX TRANSCRIPTIONAL REGULATOR, ICLR FAMILY"/>
    <property type="match status" value="1"/>
</dbReference>
<evidence type="ECO:0000256" key="3">
    <source>
        <dbReference type="ARBA" id="ARBA00023163"/>
    </source>
</evidence>
<dbReference type="SUPFAM" id="SSF46785">
    <property type="entry name" value="Winged helix' DNA-binding domain"/>
    <property type="match status" value="1"/>
</dbReference>
<keyword evidence="7" id="KW-1185">Reference proteome</keyword>
<dbReference type="AlphaFoldDB" id="A0A937D5P3"/>
<dbReference type="GO" id="GO:0003677">
    <property type="term" value="F:DNA binding"/>
    <property type="evidence" value="ECO:0007669"/>
    <property type="project" value="UniProtKB-KW"/>
</dbReference>
<dbReference type="InterPro" id="IPR036390">
    <property type="entry name" value="WH_DNA-bd_sf"/>
</dbReference>
<sequence>MDPKTSSADESLLGNSTADRVIEILLLFTDRQPRWTAHELSAQMGMPRSTIYRYLNSLKNSRMIVERGDGTFVLGPRIQVLAAVAKGTNNIVSVARDEMLKLAEAFNENLLLNEIADFEVATLERIESRHRVGLTSARGGLLPWPATASSKLFLAYAPKEKLARFWTIGKPTAYTDKTIVQKHRLEAELRQIRQQGFAYSDEERDEGVVGVAVPLMSEGACRYSLAFVAPKFRANQDVLAAMKQALLDAARSLQVHLA</sequence>